<geneLocation type="nucleomorph" evidence="2"/>
<dbReference type="AlphaFoldDB" id="Q98RX4"/>
<dbReference type="InterPro" id="IPR005114">
    <property type="entry name" value="Helicase_assoc"/>
</dbReference>
<evidence type="ECO:0000259" key="1">
    <source>
        <dbReference type="Pfam" id="PF03457"/>
    </source>
</evidence>
<reference evidence="2 3" key="1">
    <citation type="journal article" date="2001" name="Nature">
        <title>The highly reduced genome of an enslaved algal nucleus.</title>
        <authorList>
            <person name="Douglas S."/>
            <person name="Zauner S."/>
            <person name="Fraunholz M."/>
            <person name="Beaton M."/>
            <person name="Penny S."/>
            <person name="Deng L."/>
            <person name="Wu X."/>
            <person name="Reith M."/>
            <person name="Cavalier-Smith T."/>
            <person name="Maier U."/>
        </authorList>
    </citation>
    <scope>NUCLEOTIDE SEQUENCE [LARGE SCALE GENOMIC DNA]</scope>
</reference>
<dbReference type="Gene3D" id="6.10.140.530">
    <property type="match status" value="3"/>
</dbReference>
<evidence type="ECO:0000313" key="2">
    <source>
        <dbReference type="EMBL" id="AAK39826.1"/>
    </source>
</evidence>
<feature type="domain" description="Helicase-associated" evidence="1">
    <location>
        <begin position="86"/>
        <end position="146"/>
    </location>
</feature>
<dbReference type="PANTHER" id="PTHR33418">
    <property type="entry name" value="HELICASE-ASSOCIATED"/>
    <property type="match status" value="1"/>
</dbReference>
<dbReference type="PANTHER" id="PTHR33418:SF1">
    <property type="entry name" value="HELICASE-ASSOCIATED DOMAIN-CONTAINING PROTEIN"/>
    <property type="match status" value="1"/>
</dbReference>
<keyword evidence="2" id="KW-0542">Nucleomorph</keyword>
<name>Q98RX4_GUITH</name>
<dbReference type="Proteomes" id="UP000242167">
    <property type="component" value="Nucleomorph 1"/>
</dbReference>
<dbReference type="GeneID" id="857314"/>
<evidence type="ECO:0000313" key="3">
    <source>
        <dbReference type="Proteomes" id="UP000242167"/>
    </source>
</evidence>
<dbReference type="RefSeq" id="XP_001713531.1">
    <property type="nucleotide sequence ID" value="XM_001713479.1"/>
</dbReference>
<sequence>MCKIINNKCKLYLRQWKEKYEVLDLYRENSGHVSVPQRYRFDLGLGSWVGRQRMNFSLQKNIEIKYDFLNLIGFKWKLTNKTFFTLNWKKKYIELKYFKLKYGHCTVPFNNQNYKKLSFWVKNQRQLFRNNKLGNLKKFLLDQLGFLWNVKKPSKRLSWIMRFRELTVYFHENGNSNVPQRRGPLGKWVHRQRELHKKNHLKIERKHLLDSILFKW</sequence>
<gene>
    <name evidence="2" type="primary">orf216</name>
</gene>
<proteinExistence type="predicted"/>
<organism evidence="2 3">
    <name type="scientific">Guillardia theta</name>
    <name type="common">Cryptophyte</name>
    <name type="synonym">Cryptomonas phi</name>
    <dbReference type="NCBI Taxonomy" id="55529"/>
    <lineage>
        <taxon>Eukaryota</taxon>
        <taxon>Cryptophyceae</taxon>
        <taxon>Pyrenomonadales</taxon>
        <taxon>Geminigeraceae</taxon>
        <taxon>Guillardia</taxon>
    </lineage>
</organism>
<dbReference type="EMBL" id="AF165818">
    <property type="protein sequence ID" value="AAK39826.1"/>
    <property type="molecule type" value="Genomic_DNA"/>
</dbReference>
<accession>Q98RX4</accession>
<feature type="domain" description="Helicase-associated" evidence="1">
    <location>
        <begin position="15"/>
        <end position="60"/>
    </location>
</feature>
<dbReference type="PIR" id="G90086">
    <property type="entry name" value="G90086"/>
</dbReference>
<protein>
    <recommendedName>
        <fullName evidence="1">Helicase-associated domain-containing protein</fullName>
    </recommendedName>
</protein>
<dbReference type="Pfam" id="PF03457">
    <property type="entry name" value="HA"/>
    <property type="match status" value="3"/>
</dbReference>
<feature type="domain" description="Helicase-associated" evidence="1">
    <location>
        <begin position="157"/>
        <end position="212"/>
    </location>
</feature>